<keyword evidence="2" id="KW-1185">Reference proteome</keyword>
<accession>A0A9P3PEU6</accession>
<comment type="caution">
    <text evidence="1">The sequence shown here is derived from an EMBL/GenBank/DDBJ whole genome shotgun (WGS) entry which is preliminary data.</text>
</comment>
<organism evidence="1 2">
    <name type="scientific">Lyophyllum shimeji</name>
    <name type="common">Hon-shimeji</name>
    <name type="synonym">Tricholoma shimeji</name>
    <dbReference type="NCBI Taxonomy" id="47721"/>
    <lineage>
        <taxon>Eukaryota</taxon>
        <taxon>Fungi</taxon>
        <taxon>Dikarya</taxon>
        <taxon>Basidiomycota</taxon>
        <taxon>Agaricomycotina</taxon>
        <taxon>Agaricomycetes</taxon>
        <taxon>Agaricomycetidae</taxon>
        <taxon>Agaricales</taxon>
        <taxon>Tricholomatineae</taxon>
        <taxon>Lyophyllaceae</taxon>
        <taxon>Lyophyllum</taxon>
    </lineage>
</organism>
<proteinExistence type="predicted"/>
<evidence type="ECO:0000313" key="2">
    <source>
        <dbReference type="Proteomes" id="UP001063166"/>
    </source>
</evidence>
<name>A0A9P3PEU6_LYOSH</name>
<dbReference type="OrthoDB" id="2998550at2759"/>
<dbReference type="Proteomes" id="UP001063166">
    <property type="component" value="Unassembled WGS sequence"/>
</dbReference>
<reference evidence="1" key="1">
    <citation type="submission" date="2022-07" db="EMBL/GenBank/DDBJ databases">
        <title>The genome of Lyophyllum shimeji provides insight into the initial evolution of ectomycorrhizal fungal genome.</title>
        <authorList>
            <person name="Kobayashi Y."/>
            <person name="Shibata T."/>
            <person name="Hirakawa H."/>
            <person name="Shigenobu S."/>
            <person name="Nishiyama T."/>
            <person name="Yamada A."/>
            <person name="Hasebe M."/>
            <person name="Kawaguchi M."/>
        </authorList>
    </citation>
    <scope>NUCLEOTIDE SEQUENCE</scope>
    <source>
        <strain evidence="1">AT787</strain>
    </source>
</reference>
<sequence length="180" mass="20063">MPTYTFVSKDLLNTAIIPDEPHHWIAYSTSTTSNVLGPKLTLLTPSVVRNTYGPALDGAIDWKEETFVIGGRSAKWANLKCKLSRRSGSAREWKWFGERFTVKYESGTGRWTAKSGSPAHADDAVFTVRKHRIFGADDPATIEFALNVSARDMVFLILVLIYSETKRQQRKEKVAVAVAG</sequence>
<dbReference type="AlphaFoldDB" id="A0A9P3PEU6"/>
<dbReference type="EMBL" id="BRPK01000002">
    <property type="protein sequence ID" value="GLB34685.1"/>
    <property type="molecule type" value="Genomic_DNA"/>
</dbReference>
<protein>
    <submittedName>
        <fullName evidence="1">Uncharacterized protein</fullName>
    </submittedName>
</protein>
<evidence type="ECO:0000313" key="1">
    <source>
        <dbReference type="EMBL" id="GLB34685.1"/>
    </source>
</evidence>
<gene>
    <name evidence="1" type="ORF">LshimejAT787_0202500</name>
</gene>